<proteinExistence type="predicted"/>
<dbReference type="Pfam" id="PF26648">
    <property type="entry name" value="zf_Tbcl_4"/>
    <property type="match status" value="1"/>
</dbReference>
<sequence>MVGTRSKARRASTPLSSPPASPPPSLSGSEASTGPALEDDATVSIKADSQYESSDSNDGFDSDYDSDSDHKDHCSRHTSEQATKCNGRTYSNQPCKYKGRIAKEGHFPVCGQHRWYQKRAGQCQAIEKCGHPCNRLTAYTPPFFFCAKHEHDTNLLPCHIMRLPTELRLIIFRYLLPKVVEATSFNASQMSVLTVSRQFYQEASAVVYGELQFKAEVHPTTIALFGRRWHRESTEVLHKDLGTTLCQVGARRIRHLEVEVNFGDKYKKIKGIGAASLTHEDYEMYQVRDTVRKLVQLLLPESAEPSSKALQHLKVKSKPAAKQQWQSDEIIAAIFLVLDPFLALSPIEDCALLNPPRPPVWPWRYANTAETVGKIHEGKAYRRLRKQWLGVLRGSLPKLSIRRSARKVSTAVAEAYSKIEDFTRLIYAQDASQFQGQGFFKHGWTGSSFQGIERVLHNARVAYEDDDLETLQNIHYAIMNRWVKAHARQQQSLAAVATAVSNMFDDVSAVDTYDPKAFEFNEATSSEDTSKHSDAWLELNVKSTVPKLFEPGVTYKEEGARVIVCKEGEERVWLKTPCVARQVRAYNQMQ</sequence>
<dbReference type="EMBL" id="ML978959">
    <property type="protein sequence ID" value="KAF1932282.1"/>
    <property type="molecule type" value="Genomic_DNA"/>
</dbReference>
<protein>
    <recommendedName>
        <fullName evidence="6">F-box domain-containing protein</fullName>
    </recommendedName>
</protein>
<evidence type="ECO:0000313" key="5">
    <source>
        <dbReference type="Proteomes" id="UP000800082"/>
    </source>
</evidence>
<dbReference type="RefSeq" id="XP_033452530.1">
    <property type="nucleotide sequence ID" value="XM_033588020.1"/>
</dbReference>
<feature type="domain" description="Probable treble clef zinc finger" evidence="2">
    <location>
        <begin position="82"/>
        <end position="119"/>
    </location>
</feature>
<evidence type="ECO:0000259" key="2">
    <source>
        <dbReference type="Pfam" id="PF26647"/>
    </source>
</evidence>
<feature type="domain" description="Probable treble clef zinc finger fungi" evidence="3">
    <location>
        <begin position="120"/>
        <end position="152"/>
    </location>
</feature>
<evidence type="ECO:0000313" key="4">
    <source>
        <dbReference type="EMBL" id="KAF1932282.1"/>
    </source>
</evidence>
<keyword evidence="5" id="KW-1185">Reference proteome</keyword>
<name>A0A6A5RWN5_9PLEO</name>
<feature type="compositionally biased region" description="Pro residues" evidence="1">
    <location>
        <begin position="16"/>
        <end position="25"/>
    </location>
</feature>
<dbReference type="OrthoDB" id="5600002at2759"/>
<feature type="compositionally biased region" description="Basic residues" evidence="1">
    <location>
        <begin position="1"/>
        <end position="10"/>
    </location>
</feature>
<evidence type="ECO:0000256" key="1">
    <source>
        <dbReference type="SAM" id="MobiDB-lite"/>
    </source>
</evidence>
<organism evidence="4 5">
    <name type="scientific">Didymella exigua CBS 183.55</name>
    <dbReference type="NCBI Taxonomy" id="1150837"/>
    <lineage>
        <taxon>Eukaryota</taxon>
        <taxon>Fungi</taxon>
        <taxon>Dikarya</taxon>
        <taxon>Ascomycota</taxon>
        <taxon>Pezizomycotina</taxon>
        <taxon>Dothideomycetes</taxon>
        <taxon>Pleosporomycetidae</taxon>
        <taxon>Pleosporales</taxon>
        <taxon>Pleosporineae</taxon>
        <taxon>Didymellaceae</taxon>
        <taxon>Didymella</taxon>
    </lineage>
</organism>
<reference evidence="4" key="1">
    <citation type="journal article" date="2020" name="Stud. Mycol.">
        <title>101 Dothideomycetes genomes: a test case for predicting lifestyles and emergence of pathogens.</title>
        <authorList>
            <person name="Haridas S."/>
            <person name="Albert R."/>
            <person name="Binder M."/>
            <person name="Bloem J."/>
            <person name="Labutti K."/>
            <person name="Salamov A."/>
            <person name="Andreopoulos B."/>
            <person name="Baker S."/>
            <person name="Barry K."/>
            <person name="Bills G."/>
            <person name="Bluhm B."/>
            <person name="Cannon C."/>
            <person name="Castanera R."/>
            <person name="Culley D."/>
            <person name="Daum C."/>
            <person name="Ezra D."/>
            <person name="Gonzalez J."/>
            <person name="Henrissat B."/>
            <person name="Kuo A."/>
            <person name="Liang C."/>
            <person name="Lipzen A."/>
            <person name="Lutzoni F."/>
            <person name="Magnuson J."/>
            <person name="Mondo S."/>
            <person name="Nolan M."/>
            <person name="Ohm R."/>
            <person name="Pangilinan J."/>
            <person name="Park H.-J."/>
            <person name="Ramirez L."/>
            <person name="Alfaro M."/>
            <person name="Sun H."/>
            <person name="Tritt A."/>
            <person name="Yoshinaga Y."/>
            <person name="Zwiers L.-H."/>
            <person name="Turgeon B."/>
            <person name="Goodwin S."/>
            <person name="Spatafora J."/>
            <person name="Crous P."/>
            <person name="Grigoriev I."/>
        </authorList>
    </citation>
    <scope>NUCLEOTIDE SEQUENCE</scope>
    <source>
        <strain evidence="4">CBS 183.55</strain>
    </source>
</reference>
<dbReference type="InterPro" id="IPR058251">
    <property type="entry name" value="zf_Tbcl_3"/>
</dbReference>
<dbReference type="GeneID" id="54345667"/>
<feature type="compositionally biased region" description="Basic and acidic residues" evidence="1">
    <location>
        <begin position="67"/>
        <end position="78"/>
    </location>
</feature>
<dbReference type="InterPro" id="IPR058252">
    <property type="entry name" value="zf_Tbcl_4"/>
</dbReference>
<dbReference type="AlphaFoldDB" id="A0A6A5RWN5"/>
<gene>
    <name evidence="4" type="ORF">M421DRAFT_1929</name>
</gene>
<feature type="region of interest" description="Disordered" evidence="1">
    <location>
        <begin position="1"/>
        <end position="78"/>
    </location>
</feature>
<dbReference type="Proteomes" id="UP000800082">
    <property type="component" value="Unassembled WGS sequence"/>
</dbReference>
<evidence type="ECO:0008006" key="6">
    <source>
        <dbReference type="Google" id="ProtNLM"/>
    </source>
</evidence>
<evidence type="ECO:0000259" key="3">
    <source>
        <dbReference type="Pfam" id="PF26648"/>
    </source>
</evidence>
<accession>A0A6A5RWN5</accession>
<dbReference type="Pfam" id="PF26647">
    <property type="entry name" value="zf_Tbcl_3"/>
    <property type="match status" value="1"/>
</dbReference>